<keyword evidence="4 5" id="KW-0648">Protein biosynthesis</keyword>
<dbReference type="InterPro" id="IPR041711">
    <property type="entry name" value="Met-tRNA-FMT_N"/>
</dbReference>
<evidence type="ECO:0000259" key="7">
    <source>
        <dbReference type="Pfam" id="PF02911"/>
    </source>
</evidence>
<dbReference type="AlphaFoldDB" id="A0A934RAJ9"/>
<dbReference type="Pfam" id="PF02911">
    <property type="entry name" value="Formyl_trans_C"/>
    <property type="match status" value="1"/>
</dbReference>
<dbReference type="SUPFAM" id="SSF53328">
    <property type="entry name" value="Formyltransferase"/>
    <property type="match status" value="1"/>
</dbReference>
<dbReference type="GO" id="GO:0005829">
    <property type="term" value="C:cytosol"/>
    <property type="evidence" value="ECO:0007669"/>
    <property type="project" value="TreeGrafter"/>
</dbReference>
<dbReference type="HAMAP" id="MF_00182">
    <property type="entry name" value="Formyl_trans"/>
    <property type="match status" value="1"/>
</dbReference>
<keyword evidence="9" id="KW-1185">Reference proteome</keyword>
<dbReference type="Gene3D" id="3.40.50.12230">
    <property type="match status" value="1"/>
</dbReference>
<organism evidence="8 9">
    <name type="scientific">Haloferula rosea</name>
    <dbReference type="NCBI Taxonomy" id="490093"/>
    <lineage>
        <taxon>Bacteria</taxon>
        <taxon>Pseudomonadati</taxon>
        <taxon>Verrucomicrobiota</taxon>
        <taxon>Verrucomicrobiia</taxon>
        <taxon>Verrucomicrobiales</taxon>
        <taxon>Verrucomicrobiaceae</taxon>
        <taxon>Haloferula</taxon>
    </lineage>
</organism>
<dbReference type="EMBL" id="JAENII010000005">
    <property type="protein sequence ID" value="MBK1826975.1"/>
    <property type="molecule type" value="Genomic_DNA"/>
</dbReference>
<feature type="domain" description="Formyl transferase N-terminal" evidence="6">
    <location>
        <begin position="5"/>
        <end position="179"/>
    </location>
</feature>
<dbReference type="EC" id="2.1.2.9" evidence="2 5"/>
<dbReference type="Pfam" id="PF00551">
    <property type="entry name" value="Formyl_trans_N"/>
    <property type="match status" value="1"/>
</dbReference>
<dbReference type="GO" id="GO:0004479">
    <property type="term" value="F:methionyl-tRNA formyltransferase activity"/>
    <property type="evidence" value="ECO:0007669"/>
    <property type="project" value="UniProtKB-UniRule"/>
</dbReference>
<dbReference type="InterPro" id="IPR002376">
    <property type="entry name" value="Formyl_transf_N"/>
</dbReference>
<comment type="similarity">
    <text evidence="1 5">Belongs to the Fmt family.</text>
</comment>
<evidence type="ECO:0000256" key="2">
    <source>
        <dbReference type="ARBA" id="ARBA00012261"/>
    </source>
</evidence>
<dbReference type="NCBIfam" id="TIGR00460">
    <property type="entry name" value="fmt"/>
    <property type="match status" value="1"/>
</dbReference>
<dbReference type="Proteomes" id="UP000658278">
    <property type="component" value="Unassembled WGS sequence"/>
</dbReference>
<dbReference type="CDD" id="cd08646">
    <property type="entry name" value="FMT_core_Met-tRNA-FMT_N"/>
    <property type="match status" value="1"/>
</dbReference>
<evidence type="ECO:0000256" key="5">
    <source>
        <dbReference type="HAMAP-Rule" id="MF_00182"/>
    </source>
</evidence>
<dbReference type="RefSeq" id="WP_200278426.1">
    <property type="nucleotide sequence ID" value="NZ_JAENII010000005.1"/>
</dbReference>
<feature type="binding site" evidence="5">
    <location>
        <begin position="112"/>
        <end position="115"/>
    </location>
    <ligand>
        <name>(6S)-5,6,7,8-tetrahydrofolate</name>
        <dbReference type="ChEBI" id="CHEBI:57453"/>
    </ligand>
</feature>
<gene>
    <name evidence="5" type="primary">fmt</name>
    <name evidence="8" type="ORF">JIN81_08085</name>
</gene>
<proteinExistence type="inferred from homology"/>
<comment type="catalytic activity">
    <reaction evidence="5">
        <text>L-methionyl-tRNA(fMet) + (6R)-10-formyltetrahydrofolate = N-formyl-L-methionyl-tRNA(fMet) + (6S)-5,6,7,8-tetrahydrofolate + H(+)</text>
        <dbReference type="Rhea" id="RHEA:24380"/>
        <dbReference type="Rhea" id="RHEA-COMP:9952"/>
        <dbReference type="Rhea" id="RHEA-COMP:9953"/>
        <dbReference type="ChEBI" id="CHEBI:15378"/>
        <dbReference type="ChEBI" id="CHEBI:57453"/>
        <dbReference type="ChEBI" id="CHEBI:78530"/>
        <dbReference type="ChEBI" id="CHEBI:78844"/>
        <dbReference type="ChEBI" id="CHEBI:195366"/>
        <dbReference type="EC" id="2.1.2.9"/>
    </reaction>
</comment>
<dbReference type="PANTHER" id="PTHR11138:SF5">
    <property type="entry name" value="METHIONYL-TRNA FORMYLTRANSFERASE, MITOCHONDRIAL"/>
    <property type="match status" value="1"/>
</dbReference>
<dbReference type="InterPro" id="IPR011034">
    <property type="entry name" value="Formyl_transferase-like_C_sf"/>
</dbReference>
<evidence type="ECO:0000256" key="1">
    <source>
        <dbReference type="ARBA" id="ARBA00010699"/>
    </source>
</evidence>
<dbReference type="CDD" id="cd08704">
    <property type="entry name" value="Met_tRNA_FMT_C"/>
    <property type="match status" value="1"/>
</dbReference>
<sequence>METERIIFLGTGDIAIPSFEWLIESGRVPVALVTQPDRPAGRRRQMKAPRIKEIALAHGIEVLQPERVRESGFLDELEGLAPDLMVVMAYGQILPQRLIEMAPLGCVNLHASLLPKYRGAACIQAAIDAGDASTGVTLMHVVKQLDAGDVIVACETPIRATDTGGSIHDRLAEVAVDALKAGLPGLLDGSAERRSQAEMGEISHVPKLGRDDGRLDWSWSAARIERRLRAYDPWPGCWAEYDDSGTMRRIKIFPVAELVELHAEAGSIHELDGRLCVACGDGGLALAEVQPDGSRRMAAGDWWRGMRGDGPKGLH</sequence>
<protein>
    <recommendedName>
        <fullName evidence="2 5">Methionyl-tRNA formyltransferase</fullName>
        <ecNumber evidence="2 5">2.1.2.9</ecNumber>
    </recommendedName>
</protein>
<dbReference type="PANTHER" id="PTHR11138">
    <property type="entry name" value="METHIONYL-TRNA FORMYLTRANSFERASE"/>
    <property type="match status" value="1"/>
</dbReference>
<dbReference type="SUPFAM" id="SSF50486">
    <property type="entry name" value="FMT C-terminal domain-like"/>
    <property type="match status" value="1"/>
</dbReference>
<name>A0A934RAJ9_9BACT</name>
<evidence type="ECO:0000313" key="9">
    <source>
        <dbReference type="Proteomes" id="UP000658278"/>
    </source>
</evidence>
<dbReference type="InterPro" id="IPR044135">
    <property type="entry name" value="Met-tRNA-FMT_C"/>
</dbReference>
<evidence type="ECO:0000256" key="3">
    <source>
        <dbReference type="ARBA" id="ARBA00022679"/>
    </source>
</evidence>
<feature type="domain" description="Formyl transferase C-terminal" evidence="7">
    <location>
        <begin position="208"/>
        <end position="306"/>
    </location>
</feature>
<dbReference type="InterPro" id="IPR005793">
    <property type="entry name" value="Formyl_trans_C"/>
</dbReference>
<evidence type="ECO:0000259" key="6">
    <source>
        <dbReference type="Pfam" id="PF00551"/>
    </source>
</evidence>
<dbReference type="InterPro" id="IPR036477">
    <property type="entry name" value="Formyl_transf_N_sf"/>
</dbReference>
<comment type="function">
    <text evidence="5">Attaches a formyl group to the free amino group of methionyl-tRNA(fMet). The formyl group appears to play a dual role in the initiator identity of N-formylmethionyl-tRNA by promoting its recognition by IF2 and preventing the misappropriation of this tRNA by the elongation apparatus.</text>
</comment>
<dbReference type="InterPro" id="IPR005794">
    <property type="entry name" value="Fmt"/>
</dbReference>
<comment type="caution">
    <text evidence="8">The sequence shown here is derived from an EMBL/GenBank/DDBJ whole genome shotgun (WGS) entry which is preliminary data.</text>
</comment>
<reference evidence="8" key="1">
    <citation type="submission" date="2021-01" db="EMBL/GenBank/DDBJ databases">
        <title>Modified the classification status of verrucomicrobia.</title>
        <authorList>
            <person name="Feng X."/>
        </authorList>
    </citation>
    <scope>NUCLEOTIDE SEQUENCE</scope>
    <source>
        <strain evidence="8">KCTC 22201</strain>
    </source>
</reference>
<evidence type="ECO:0000256" key="4">
    <source>
        <dbReference type="ARBA" id="ARBA00022917"/>
    </source>
</evidence>
<accession>A0A934RAJ9</accession>
<evidence type="ECO:0000313" key="8">
    <source>
        <dbReference type="EMBL" id="MBK1826975.1"/>
    </source>
</evidence>
<keyword evidence="3 5" id="KW-0808">Transferase</keyword>